<feature type="compositionally biased region" description="Basic and acidic residues" evidence="1">
    <location>
        <begin position="129"/>
        <end position="143"/>
    </location>
</feature>
<organism evidence="3 4">
    <name type="scientific">Plutella xylostella</name>
    <name type="common">Diamondback moth</name>
    <name type="synonym">Plutella maculipennis</name>
    <dbReference type="NCBI Taxonomy" id="51655"/>
    <lineage>
        <taxon>Eukaryota</taxon>
        <taxon>Metazoa</taxon>
        <taxon>Ecdysozoa</taxon>
        <taxon>Arthropoda</taxon>
        <taxon>Hexapoda</taxon>
        <taxon>Insecta</taxon>
        <taxon>Pterygota</taxon>
        <taxon>Neoptera</taxon>
        <taxon>Endopterygota</taxon>
        <taxon>Lepidoptera</taxon>
        <taxon>Glossata</taxon>
        <taxon>Ditrysia</taxon>
        <taxon>Yponomeutoidea</taxon>
        <taxon>Plutellidae</taxon>
        <taxon>Plutella</taxon>
    </lineage>
</organism>
<dbReference type="Pfam" id="PF15045">
    <property type="entry name" value="Clathrin_bdg"/>
    <property type="match status" value="1"/>
</dbReference>
<feature type="compositionally biased region" description="Acidic residues" evidence="1">
    <location>
        <begin position="16"/>
        <end position="25"/>
    </location>
</feature>
<dbReference type="InterPro" id="IPR029205">
    <property type="entry name" value="Clathrin-bd"/>
</dbReference>
<protein>
    <submittedName>
        <fullName evidence="3">(diamondback moth) hypothetical protein</fullName>
    </submittedName>
</protein>
<feature type="region of interest" description="Disordered" evidence="1">
    <location>
        <begin position="1"/>
        <end position="53"/>
    </location>
</feature>
<feature type="compositionally biased region" description="Pro residues" evidence="1">
    <location>
        <begin position="817"/>
        <end position="832"/>
    </location>
</feature>
<accession>A0A8S4G0H2</accession>
<comment type="caution">
    <text evidence="3">The sequence shown here is derived from an EMBL/GenBank/DDBJ whole genome shotgun (WGS) entry which is preliminary data.</text>
</comment>
<dbReference type="GO" id="GO:0030121">
    <property type="term" value="C:AP-1 adaptor complex"/>
    <property type="evidence" value="ECO:0007669"/>
    <property type="project" value="TreeGrafter"/>
</dbReference>
<proteinExistence type="predicted"/>
<dbReference type="Proteomes" id="UP000653454">
    <property type="component" value="Unassembled WGS sequence"/>
</dbReference>
<evidence type="ECO:0000313" key="3">
    <source>
        <dbReference type="EMBL" id="CAG9132897.1"/>
    </source>
</evidence>
<evidence type="ECO:0000313" key="4">
    <source>
        <dbReference type="Proteomes" id="UP000653454"/>
    </source>
</evidence>
<dbReference type="GO" id="GO:0030276">
    <property type="term" value="F:clathrin binding"/>
    <property type="evidence" value="ECO:0007669"/>
    <property type="project" value="InterPro"/>
</dbReference>
<dbReference type="AlphaFoldDB" id="A0A8S4G0H2"/>
<dbReference type="EMBL" id="CAJHNJ030000054">
    <property type="protein sequence ID" value="CAG9132897.1"/>
    <property type="molecule type" value="Genomic_DNA"/>
</dbReference>
<feature type="region of interest" description="Disordered" evidence="1">
    <location>
        <begin position="801"/>
        <end position="834"/>
    </location>
</feature>
<gene>
    <name evidence="3" type="ORF">PLXY2_LOCUS11142</name>
</gene>
<feature type="compositionally biased region" description="Low complexity" evidence="1">
    <location>
        <begin position="909"/>
        <end position="923"/>
    </location>
</feature>
<sequence length="998" mass="109995">MSIPPLVCSTPPPPDQCEDDKDTEDYDLRYNYSQDEDDDDSSEYYGNFSSFSFKNNPEENIELPKVIPKDVEISSVSPECDFVGNSNNSTKTAEIHEIFQSVDPPKHNDFQLESPKVENNVEVTNHCDNLKATEDSKDDHFQEALDSVQEDSTSDNDKSLNKEEVVEEYSHTSTSNHVDDECTEAGLHNLQDPSDDQINYNEESPEKEHEEVTATSIVNDTNIDDIGIEDLDLKFDQVSIDSGKITQEDDVEEPVCEVKDNIVFNDDPWGNEEDNSEFQATFDDFEMKATEPKTEPVENNINSEVVADDDDFGDFDDFQSVEVKPNEAVQAPENPPSTSFQSIEIHNEAVEKVLSSIFEHDIEGTEDEIVRTLDSSLGETWRQLKEIEVRQPYMINWNSSFGQKTLLKALCIDSRNILFGPKWQHNMPKYAANLTAAPLQPQKPVTSNLSTDALAADRVTSKPDTWEDPFSSHGKESCSTETSTSSSPPRPSNLDVFDTTTSTTEQIYPSSMNVQQLRQISLPDTHIFTPTDSEVPRSTTIHYDTATGVSQPEEEHSEDEYSDFQDFQATTSISKPEATTSTQQIQEPVVAPVKPAAESNQYAINLLQPIKLEPTTPTLNWPDPGEVKTTFDDFSDFVSSAPWPSEQPDSMKSITTEVTPSTDNANFTAAFSDIPDEIAVSQPLPTASTAQTSLPTNDDIDDDDDFTTFHSAIPTITSVSKDVDGPNPTSIQKVANEPSLDFTYPLDNFNVDFSSFESTVFKTSDISETKAAVIPEPLATNKNYIPNSFSVNAKVESHNAADTSPALPAGGRVLLPTPAPPAASAHPAPPAPAAAGQILQPLSLEGFSQINWPNPGSLDLQDLSRFNPVETLPSLKGEINGGMSKNSSPAHSQKSRASDDDWGDFVSSRPRAAPRRPAAAAAAADDDEWTDFVSSPGPAAHNGVNTISFNVHTNLNVHKNTTKYKIDNKLPVDLPSLNYVTPKANQHRSYSDRHFQNL</sequence>
<evidence type="ECO:0000259" key="2">
    <source>
        <dbReference type="Pfam" id="PF15045"/>
    </source>
</evidence>
<feature type="domain" description="Aftiphilin clathrin-binding box" evidence="2">
    <location>
        <begin position="380"/>
        <end position="444"/>
    </location>
</feature>
<evidence type="ECO:0000256" key="1">
    <source>
        <dbReference type="SAM" id="MobiDB-lite"/>
    </source>
</evidence>
<name>A0A8S4G0H2_PLUXY</name>
<feature type="compositionally biased region" description="Polar residues" evidence="1">
    <location>
        <begin position="883"/>
        <end position="892"/>
    </location>
</feature>
<dbReference type="PANTHER" id="PTHR16156">
    <property type="entry name" value="AFTIPHILIN A-RELATED"/>
    <property type="match status" value="1"/>
</dbReference>
<keyword evidence="4" id="KW-1185">Reference proteome</keyword>
<dbReference type="GO" id="GO:0032588">
    <property type="term" value="C:trans-Golgi network membrane"/>
    <property type="evidence" value="ECO:0007669"/>
    <property type="project" value="InterPro"/>
</dbReference>
<feature type="region of interest" description="Disordered" evidence="1">
    <location>
        <begin position="129"/>
        <end position="218"/>
    </location>
</feature>
<feature type="region of interest" description="Disordered" evidence="1">
    <location>
        <begin position="459"/>
        <end position="497"/>
    </location>
</feature>
<feature type="region of interest" description="Disordered" evidence="1">
    <location>
        <begin position="874"/>
        <end position="937"/>
    </location>
</feature>
<dbReference type="InterPro" id="IPR046359">
    <property type="entry name" value="Aftin-like"/>
</dbReference>
<feature type="compositionally biased region" description="Basic and acidic residues" evidence="1">
    <location>
        <begin position="155"/>
        <end position="170"/>
    </location>
</feature>
<dbReference type="PANTHER" id="PTHR16156:SF10">
    <property type="entry name" value="AFTIPHILIN-RELATED"/>
    <property type="match status" value="1"/>
</dbReference>
<reference evidence="3" key="1">
    <citation type="submission" date="2020-11" db="EMBL/GenBank/DDBJ databases">
        <authorList>
            <person name="Whiteford S."/>
        </authorList>
    </citation>
    <scope>NUCLEOTIDE SEQUENCE</scope>
</reference>